<keyword evidence="4" id="KW-0808">Transferase</keyword>
<evidence type="ECO:0000256" key="7">
    <source>
        <dbReference type="ARBA" id="ARBA00022840"/>
    </source>
</evidence>
<dbReference type="InterPro" id="IPR035965">
    <property type="entry name" value="PAS-like_dom_sf"/>
</dbReference>
<dbReference type="EC" id="2.7.13.3" evidence="2"/>
<dbReference type="PANTHER" id="PTHR43065:SF46">
    <property type="entry name" value="C4-DICARBOXYLATE TRANSPORT SENSOR PROTEIN DCTB"/>
    <property type="match status" value="1"/>
</dbReference>
<dbReference type="SMART" id="SM00091">
    <property type="entry name" value="PAS"/>
    <property type="match status" value="2"/>
</dbReference>
<evidence type="ECO:0000256" key="2">
    <source>
        <dbReference type="ARBA" id="ARBA00012438"/>
    </source>
</evidence>
<dbReference type="InterPro" id="IPR000700">
    <property type="entry name" value="PAS-assoc_C"/>
</dbReference>
<dbReference type="Pfam" id="PF13426">
    <property type="entry name" value="PAS_9"/>
    <property type="match status" value="1"/>
</dbReference>
<dbReference type="GO" id="GO:0000155">
    <property type="term" value="F:phosphorelay sensor kinase activity"/>
    <property type="evidence" value="ECO:0007669"/>
    <property type="project" value="InterPro"/>
</dbReference>
<dbReference type="SUPFAM" id="SSF52172">
    <property type="entry name" value="CheY-like"/>
    <property type="match status" value="1"/>
</dbReference>
<feature type="compositionally biased region" description="Polar residues" evidence="10">
    <location>
        <begin position="11"/>
        <end position="21"/>
    </location>
</feature>
<keyword evidence="3 9" id="KW-0597">Phosphoprotein</keyword>
<sequence>MNDKQIKEMNSKNSQEDSPQSELLSRHLFEHNLAGVFCTTFDGVIIACNQAFAHIFGYDSQQEAMSHSAWDLYFSKDERIDFLSLLNIKGQIINYESQMKKKNGEIIWVLENSVLMYDEKTGSSSIMGILIDITEHRKAIEALRQSEERFREIYQYSPLGIALSDLDYRFIKCNESFCTMMGYAEEELCNMTFKDITHEEHLSIDAENINKLKEGINQYYKTEKRYKRRNGDILWASTTVTLIRDEHQVPLHFIAMVEDISQRKKTELEKEHMQEQLLQVQKLEAVGLLAGGIAHDFNNLLTTIIGYAELGMSKVKDEEPIMNNLKHIHSDSMRGVKLIRQLLLFSRKQPMSHELLNLNSIINDMLSLLERLIGENIDTEMNLGSDLWSIKGDKGNIEQVIVNLIINARDSMPQGGKIFITTDNISLNERHCAVYPGSMPGDYVCMSITDTGVGMSQDVVQHIFEPFFTTKSEGTGMGLAVIYGIIKQHNGWIQVYSEPRKGSAFNIFLPAFPEGQIISKREIESAEVHAGEGNRILLVEDEHQVRIFFTTVLKEGGYVVFPCKDAAEALRQFEIEQGNFDLIFCDIVLPDKNGIELVREFLSRKDDLRVLFCSGYTDGKLDAETIMNKGWPFLLKPITINQLLNKVKEVIL</sequence>
<dbReference type="InterPro" id="IPR000014">
    <property type="entry name" value="PAS"/>
</dbReference>
<evidence type="ECO:0000259" key="11">
    <source>
        <dbReference type="PROSITE" id="PS50109"/>
    </source>
</evidence>
<dbReference type="NCBIfam" id="TIGR00229">
    <property type="entry name" value="sensory_box"/>
    <property type="match status" value="2"/>
</dbReference>
<dbReference type="PRINTS" id="PR00344">
    <property type="entry name" value="BCTRLSENSOR"/>
</dbReference>
<dbReference type="InterPro" id="IPR003661">
    <property type="entry name" value="HisK_dim/P_dom"/>
</dbReference>
<feature type="compositionally biased region" description="Basic and acidic residues" evidence="10">
    <location>
        <begin position="1"/>
        <end position="10"/>
    </location>
</feature>
<keyword evidence="5" id="KW-0547">Nucleotide-binding</keyword>
<evidence type="ECO:0000259" key="14">
    <source>
        <dbReference type="PROSITE" id="PS50113"/>
    </source>
</evidence>
<evidence type="ECO:0000259" key="13">
    <source>
        <dbReference type="PROSITE" id="PS50112"/>
    </source>
</evidence>
<keyword evidence="7" id="KW-0067">ATP-binding</keyword>
<dbReference type="InterPro" id="IPR001610">
    <property type="entry name" value="PAC"/>
</dbReference>
<dbReference type="InterPro" id="IPR005467">
    <property type="entry name" value="His_kinase_dom"/>
</dbReference>
<dbReference type="Pfam" id="PF02518">
    <property type="entry name" value="HATPase_c"/>
    <property type="match status" value="1"/>
</dbReference>
<accession>A0A1F5VXV0</accession>
<dbReference type="PROSITE" id="PS50112">
    <property type="entry name" value="PAS"/>
    <property type="match status" value="1"/>
</dbReference>
<dbReference type="PROSITE" id="PS50110">
    <property type="entry name" value="RESPONSE_REGULATORY"/>
    <property type="match status" value="1"/>
</dbReference>
<evidence type="ECO:0000256" key="10">
    <source>
        <dbReference type="SAM" id="MobiDB-lite"/>
    </source>
</evidence>
<evidence type="ECO:0000313" key="15">
    <source>
        <dbReference type="EMBL" id="OGF68272.1"/>
    </source>
</evidence>
<dbReference type="CDD" id="cd00130">
    <property type="entry name" value="PAS"/>
    <property type="match status" value="2"/>
</dbReference>
<dbReference type="GO" id="GO:0005524">
    <property type="term" value="F:ATP binding"/>
    <property type="evidence" value="ECO:0007669"/>
    <property type="project" value="UniProtKB-KW"/>
</dbReference>
<dbReference type="SUPFAM" id="SSF55874">
    <property type="entry name" value="ATPase domain of HSP90 chaperone/DNA topoisomerase II/histidine kinase"/>
    <property type="match status" value="1"/>
</dbReference>
<dbReference type="Gene3D" id="3.30.450.20">
    <property type="entry name" value="PAS domain"/>
    <property type="match status" value="2"/>
</dbReference>
<dbReference type="InterPro" id="IPR003594">
    <property type="entry name" value="HATPase_dom"/>
</dbReference>
<organism evidence="15 16">
    <name type="scientific">Candidatus Fischerbacteria bacterium RBG_13_37_8</name>
    <dbReference type="NCBI Taxonomy" id="1817863"/>
    <lineage>
        <taxon>Bacteria</taxon>
        <taxon>Candidatus Fischeribacteriota</taxon>
    </lineage>
</organism>
<evidence type="ECO:0000256" key="8">
    <source>
        <dbReference type="ARBA" id="ARBA00023012"/>
    </source>
</evidence>
<dbReference type="InterPro" id="IPR004358">
    <property type="entry name" value="Sig_transdc_His_kin-like_C"/>
</dbReference>
<comment type="catalytic activity">
    <reaction evidence="1">
        <text>ATP + protein L-histidine = ADP + protein N-phospho-L-histidine.</text>
        <dbReference type="EC" id="2.7.13.3"/>
    </reaction>
</comment>
<feature type="modified residue" description="4-aspartylphosphate" evidence="9">
    <location>
        <position position="586"/>
    </location>
</feature>
<dbReference type="InterPro" id="IPR013655">
    <property type="entry name" value="PAS_fold_3"/>
</dbReference>
<name>A0A1F5VXV0_9BACT</name>
<evidence type="ECO:0000256" key="9">
    <source>
        <dbReference type="PROSITE-ProRule" id="PRU00169"/>
    </source>
</evidence>
<feature type="domain" description="PAC" evidence="14">
    <location>
        <begin position="220"/>
        <end position="272"/>
    </location>
</feature>
<dbReference type="EMBL" id="MFGW01000006">
    <property type="protein sequence ID" value="OGF68272.1"/>
    <property type="molecule type" value="Genomic_DNA"/>
</dbReference>
<dbReference type="Gene3D" id="1.10.287.130">
    <property type="match status" value="1"/>
</dbReference>
<comment type="caution">
    <text evidence="15">The sequence shown here is derived from an EMBL/GenBank/DDBJ whole genome shotgun (WGS) entry which is preliminary data.</text>
</comment>
<dbReference type="Gene3D" id="3.30.565.10">
    <property type="entry name" value="Histidine kinase-like ATPase, C-terminal domain"/>
    <property type="match status" value="1"/>
</dbReference>
<evidence type="ECO:0000256" key="1">
    <source>
        <dbReference type="ARBA" id="ARBA00000085"/>
    </source>
</evidence>
<feature type="region of interest" description="Disordered" evidence="10">
    <location>
        <begin position="1"/>
        <end position="21"/>
    </location>
</feature>
<dbReference type="InterPro" id="IPR001789">
    <property type="entry name" value="Sig_transdc_resp-reg_receiver"/>
</dbReference>
<dbReference type="SMART" id="SM00086">
    <property type="entry name" value="PAC"/>
    <property type="match status" value="2"/>
</dbReference>
<evidence type="ECO:0000256" key="3">
    <source>
        <dbReference type="ARBA" id="ARBA00022553"/>
    </source>
</evidence>
<dbReference type="SUPFAM" id="SSF55785">
    <property type="entry name" value="PYP-like sensor domain (PAS domain)"/>
    <property type="match status" value="2"/>
</dbReference>
<keyword evidence="8" id="KW-0902">Two-component regulatory system</keyword>
<feature type="domain" description="Response regulatory" evidence="12">
    <location>
        <begin position="535"/>
        <end position="651"/>
    </location>
</feature>
<dbReference type="AlphaFoldDB" id="A0A1F5VXV0"/>
<dbReference type="Gene3D" id="3.40.50.2300">
    <property type="match status" value="1"/>
</dbReference>
<feature type="domain" description="Histidine kinase" evidence="11">
    <location>
        <begin position="292"/>
        <end position="513"/>
    </location>
</feature>
<dbReference type="SMART" id="SM00387">
    <property type="entry name" value="HATPase_c"/>
    <property type="match status" value="1"/>
</dbReference>
<reference evidence="15 16" key="1">
    <citation type="journal article" date="2016" name="Nat. Commun.">
        <title>Thousands of microbial genomes shed light on interconnected biogeochemical processes in an aquifer system.</title>
        <authorList>
            <person name="Anantharaman K."/>
            <person name="Brown C.T."/>
            <person name="Hug L.A."/>
            <person name="Sharon I."/>
            <person name="Castelle C.J."/>
            <person name="Probst A.J."/>
            <person name="Thomas B.C."/>
            <person name="Singh A."/>
            <person name="Wilkins M.J."/>
            <person name="Karaoz U."/>
            <person name="Brodie E.L."/>
            <person name="Williams K.H."/>
            <person name="Hubbard S.S."/>
            <person name="Banfield J.F."/>
        </authorList>
    </citation>
    <scope>NUCLEOTIDE SEQUENCE [LARGE SCALE GENOMIC DNA]</scope>
</reference>
<dbReference type="InterPro" id="IPR036097">
    <property type="entry name" value="HisK_dim/P_sf"/>
</dbReference>
<dbReference type="PROSITE" id="PS50113">
    <property type="entry name" value="PAC"/>
    <property type="match status" value="2"/>
</dbReference>
<dbReference type="STRING" id="1817863.A2Y62_02840"/>
<dbReference type="SUPFAM" id="SSF47384">
    <property type="entry name" value="Homodimeric domain of signal transducing histidine kinase"/>
    <property type="match status" value="1"/>
</dbReference>
<dbReference type="Pfam" id="PF00072">
    <property type="entry name" value="Response_reg"/>
    <property type="match status" value="1"/>
</dbReference>
<evidence type="ECO:0000259" key="12">
    <source>
        <dbReference type="PROSITE" id="PS50110"/>
    </source>
</evidence>
<feature type="domain" description="PAC" evidence="14">
    <location>
        <begin position="93"/>
        <end position="145"/>
    </location>
</feature>
<dbReference type="CDD" id="cd00082">
    <property type="entry name" value="HisKA"/>
    <property type="match status" value="1"/>
</dbReference>
<dbReference type="InterPro" id="IPR036890">
    <property type="entry name" value="HATPase_C_sf"/>
</dbReference>
<dbReference type="CDD" id="cd00156">
    <property type="entry name" value="REC"/>
    <property type="match status" value="1"/>
</dbReference>
<dbReference type="SMART" id="SM00388">
    <property type="entry name" value="HisKA"/>
    <property type="match status" value="1"/>
</dbReference>
<dbReference type="InterPro" id="IPR011006">
    <property type="entry name" value="CheY-like_superfamily"/>
</dbReference>
<evidence type="ECO:0000256" key="4">
    <source>
        <dbReference type="ARBA" id="ARBA00022679"/>
    </source>
</evidence>
<dbReference type="PANTHER" id="PTHR43065">
    <property type="entry name" value="SENSOR HISTIDINE KINASE"/>
    <property type="match status" value="1"/>
</dbReference>
<dbReference type="Proteomes" id="UP000178943">
    <property type="component" value="Unassembled WGS sequence"/>
</dbReference>
<proteinExistence type="predicted"/>
<evidence type="ECO:0000313" key="16">
    <source>
        <dbReference type="Proteomes" id="UP000178943"/>
    </source>
</evidence>
<evidence type="ECO:0000256" key="5">
    <source>
        <dbReference type="ARBA" id="ARBA00022741"/>
    </source>
</evidence>
<evidence type="ECO:0000256" key="6">
    <source>
        <dbReference type="ARBA" id="ARBA00022777"/>
    </source>
</evidence>
<dbReference type="Pfam" id="PF08447">
    <property type="entry name" value="PAS_3"/>
    <property type="match status" value="1"/>
</dbReference>
<feature type="domain" description="PAS" evidence="13">
    <location>
        <begin position="146"/>
        <end position="200"/>
    </location>
</feature>
<keyword evidence="6" id="KW-0418">Kinase</keyword>
<dbReference type="Pfam" id="PF00512">
    <property type="entry name" value="HisKA"/>
    <property type="match status" value="1"/>
</dbReference>
<gene>
    <name evidence="15" type="ORF">A2Y62_02840</name>
</gene>
<dbReference type="PROSITE" id="PS50109">
    <property type="entry name" value="HIS_KIN"/>
    <property type="match status" value="1"/>
</dbReference>
<dbReference type="SMART" id="SM00448">
    <property type="entry name" value="REC"/>
    <property type="match status" value="1"/>
</dbReference>
<protein>
    <recommendedName>
        <fullName evidence="2">histidine kinase</fullName>
        <ecNumber evidence="2">2.7.13.3</ecNumber>
    </recommendedName>
</protein>